<evidence type="ECO:0000313" key="3">
    <source>
        <dbReference type="EMBL" id="MBM7656624.1"/>
    </source>
</evidence>
<dbReference type="EMBL" id="JAFBEV010000001">
    <property type="protein sequence ID" value="MBM7656624.1"/>
    <property type="molecule type" value="Genomic_DNA"/>
</dbReference>
<name>A0ABS2Q4A4_9BACL</name>
<dbReference type="RefSeq" id="WP_205004989.1">
    <property type="nucleotide sequence ID" value="NZ_CBCRXA010000001.1"/>
</dbReference>
<keyword evidence="4" id="KW-1185">Reference proteome</keyword>
<evidence type="ECO:0000256" key="1">
    <source>
        <dbReference type="ARBA" id="ARBA00023125"/>
    </source>
</evidence>
<dbReference type="SUPFAM" id="SSF47413">
    <property type="entry name" value="lambda repressor-like DNA-binding domains"/>
    <property type="match status" value="1"/>
</dbReference>
<dbReference type="PROSITE" id="PS50943">
    <property type="entry name" value="HTH_CROC1"/>
    <property type="match status" value="1"/>
</dbReference>
<gene>
    <name evidence="3" type="ORF">JOC27_000060</name>
</gene>
<organism evidence="3 4">
    <name type="scientific">Sporolactobacillus spathodeae</name>
    <dbReference type="NCBI Taxonomy" id="1465502"/>
    <lineage>
        <taxon>Bacteria</taxon>
        <taxon>Bacillati</taxon>
        <taxon>Bacillota</taxon>
        <taxon>Bacilli</taxon>
        <taxon>Bacillales</taxon>
        <taxon>Sporolactobacillaceae</taxon>
        <taxon>Sporolactobacillus</taxon>
    </lineage>
</organism>
<dbReference type="Pfam" id="PF01381">
    <property type="entry name" value="HTH_3"/>
    <property type="match status" value="1"/>
</dbReference>
<sequence>MGNVLGSRIRFLREERNLSQVELAKKLTLTNVQLNRYETGKRNPDPETLLSIADFFNVPTDYLLGRIAQLREESPEYISGEDFLILKQLKENPNLYALVHELLQNNRDSELLIRIWHAIHRDTNEH</sequence>
<dbReference type="SMART" id="SM00530">
    <property type="entry name" value="HTH_XRE"/>
    <property type="match status" value="1"/>
</dbReference>
<keyword evidence="1" id="KW-0238">DNA-binding</keyword>
<reference evidence="3 4" key="1">
    <citation type="submission" date="2021-01" db="EMBL/GenBank/DDBJ databases">
        <title>Genomic Encyclopedia of Type Strains, Phase IV (KMG-IV): sequencing the most valuable type-strain genomes for metagenomic binning, comparative biology and taxonomic classification.</title>
        <authorList>
            <person name="Goeker M."/>
        </authorList>
    </citation>
    <scope>NUCLEOTIDE SEQUENCE [LARGE SCALE GENOMIC DNA]</scope>
    <source>
        <strain evidence="3 4">DSM 100968</strain>
    </source>
</reference>
<protein>
    <submittedName>
        <fullName evidence="3">Transcriptional regulator with XRE-family HTH domain</fullName>
    </submittedName>
</protein>
<dbReference type="Proteomes" id="UP000823201">
    <property type="component" value="Unassembled WGS sequence"/>
</dbReference>
<proteinExistence type="predicted"/>
<dbReference type="CDD" id="cd00093">
    <property type="entry name" value="HTH_XRE"/>
    <property type="match status" value="1"/>
</dbReference>
<dbReference type="PANTHER" id="PTHR46558:SF11">
    <property type="entry name" value="HTH-TYPE TRANSCRIPTIONAL REGULATOR XRE"/>
    <property type="match status" value="1"/>
</dbReference>
<dbReference type="InterPro" id="IPR010982">
    <property type="entry name" value="Lambda_DNA-bd_dom_sf"/>
</dbReference>
<dbReference type="PANTHER" id="PTHR46558">
    <property type="entry name" value="TRACRIPTIONAL REGULATORY PROTEIN-RELATED-RELATED"/>
    <property type="match status" value="1"/>
</dbReference>
<feature type="domain" description="HTH cro/C1-type" evidence="2">
    <location>
        <begin position="9"/>
        <end position="63"/>
    </location>
</feature>
<dbReference type="Gene3D" id="1.10.260.40">
    <property type="entry name" value="lambda repressor-like DNA-binding domains"/>
    <property type="match status" value="1"/>
</dbReference>
<dbReference type="InterPro" id="IPR001387">
    <property type="entry name" value="Cro/C1-type_HTH"/>
</dbReference>
<evidence type="ECO:0000313" key="4">
    <source>
        <dbReference type="Proteomes" id="UP000823201"/>
    </source>
</evidence>
<accession>A0ABS2Q4A4</accession>
<evidence type="ECO:0000259" key="2">
    <source>
        <dbReference type="PROSITE" id="PS50943"/>
    </source>
</evidence>
<comment type="caution">
    <text evidence="3">The sequence shown here is derived from an EMBL/GenBank/DDBJ whole genome shotgun (WGS) entry which is preliminary data.</text>
</comment>